<reference evidence="4 5" key="1">
    <citation type="submission" date="2019-07" db="EMBL/GenBank/DDBJ databases">
        <title>Finished genome of Venturia effusa.</title>
        <authorList>
            <person name="Young C.A."/>
            <person name="Cox M.P."/>
            <person name="Ganley A.R.D."/>
            <person name="David W.J."/>
        </authorList>
    </citation>
    <scope>NUCLEOTIDE SEQUENCE [LARGE SCALE GENOMIC DNA]</scope>
    <source>
        <strain evidence="5">albino</strain>
    </source>
</reference>
<organism evidence="4 5">
    <name type="scientific">Venturia effusa</name>
    <dbReference type="NCBI Taxonomy" id="50376"/>
    <lineage>
        <taxon>Eukaryota</taxon>
        <taxon>Fungi</taxon>
        <taxon>Dikarya</taxon>
        <taxon>Ascomycota</taxon>
        <taxon>Pezizomycotina</taxon>
        <taxon>Dothideomycetes</taxon>
        <taxon>Pleosporomycetidae</taxon>
        <taxon>Venturiales</taxon>
        <taxon>Venturiaceae</taxon>
        <taxon>Venturia</taxon>
    </lineage>
</organism>
<evidence type="ECO:0000313" key="5">
    <source>
        <dbReference type="Proteomes" id="UP000316270"/>
    </source>
</evidence>
<dbReference type="SUPFAM" id="SSF53474">
    <property type="entry name" value="alpha/beta-Hydrolases"/>
    <property type="match status" value="1"/>
</dbReference>
<keyword evidence="5" id="KW-1185">Reference proteome</keyword>
<comment type="catalytic activity">
    <reaction evidence="3">
        <text>N-formyl-L-kynurenine + H2O = L-kynurenine + formate + H(+)</text>
        <dbReference type="Rhea" id="RHEA:13009"/>
        <dbReference type="ChEBI" id="CHEBI:15377"/>
        <dbReference type="ChEBI" id="CHEBI:15378"/>
        <dbReference type="ChEBI" id="CHEBI:15740"/>
        <dbReference type="ChEBI" id="CHEBI:57959"/>
        <dbReference type="ChEBI" id="CHEBI:58629"/>
        <dbReference type="EC" id="3.5.1.9"/>
    </reaction>
</comment>
<comment type="function">
    <text evidence="3">Catalyzes the hydrolysis of N-formyl-L-kynurenine to L-kynurenine, the second step in the kynurenine pathway of tryptophan degradation. Kynurenine may be further oxidized to nicotinic acid, NAD(H) and NADP(H). Required for elimination of toxic metabolites.</text>
</comment>
<proteinExistence type="inferred from homology"/>
<dbReference type="GO" id="GO:0034354">
    <property type="term" value="P:'de novo' NAD+ biosynthetic process from L-tryptophan"/>
    <property type="evidence" value="ECO:0007669"/>
    <property type="project" value="UniProtKB-UniRule"/>
</dbReference>
<name>A0A517L6L0_9PEZI</name>
<evidence type="ECO:0000256" key="1">
    <source>
        <dbReference type="ARBA" id="ARBA00022801"/>
    </source>
</evidence>
<evidence type="ECO:0000256" key="2">
    <source>
        <dbReference type="ARBA" id="ARBA00023079"/>
    </source>
</evidence>
<dbReference type="OrthoDB" id="420264at2759"/>
<comment type="pathway">
    <text evidence="3">Amino-acid degradation; L-tryptophan degradation via kynurenine pathway; L-kynurenine from L-tryptophan: step 2/2.</text>
</comment>
<dbReference type="EMBL" id="CP042190">
    <property type="protein sequence ID" value="QDS71254.1"/>
    <property type="molecule type" value="Genomic_DNA"/>
</dbReference>
<dbReference type="HAMAP" id="MF_03014">
    <property type="entry name" value="KFase"/>
    <property type="match status" value="1"/>
</dbReference>
<dbReference type="AlphaFoldDB" id="A0A517L6L0"/>
<gene>
    <name evidence="4" type="ORF">FKW77_000535</name>
</gene>
<comment type="domain">
    <text evidence="3">The main chain amide nitrogen atoms of the second glycine and its adjacent residue in the HGGXW motif define the oxyanion hole, and stabilize the oxyanion that forms during the nucleophilic attack by the catalytic serine during substrate cleavage.</text>
</comment>
<evidence type="ECO:0000256" key="3">
    <source>
        <dbReference type="HAMAP-Rule" id="MF_03014"/>
    </source>
</evidence>
<feature type="active site" evidence="3">
    <location>
        <position position="299"/>
    </location>
</feature>
<feature type="short sequence motif" description="HGGXW" evidence="3">
    <location>
        <begin position="62"/>
        <end position="66"/>
    </location>
</feature>
<dbReference type="GO" id="GO:0004061">
    <property type="term" value="F:arylformamidase activity"/>
    <property type="evidence" value="ECO:0007669"/>
    <property type="project" value="UniProtKB-UniRule"/>
</dbReference>
<dbReference type="PANTHER" id="PTHR48081">
    <property type="entry name" value="AB HYDROLASE SUPERFAMILY PROTEIN C4A8.06C"/>
    <property type="match status" value="1"/>
</dbReference>
<sequence>MALSTFPPTRSNQSTSETEVNGWIRSTIPYKANANRLQTVDIWLPPISGIRNFTQPWLIYIHGGAWRDPLVLSHSFSATVSHLVGGHDAATSKFACIASINYSLSPHPNHPTQPSPPKDLEKDFVDKSRVASHPDHIFDVLTALAFLQDKYHFGSNYVLAGHSCGATLALQVAMDHKRWIDAAWGLKVEKPQVIVGLNGLYDMPKLIKSPGEKHEKLAPIYTAFMRLAFGADEKVWHDVCPSAVDNWAQEWEEGTEIILAQSLEDSLVPYFQTEDMLNRLNASKSGQLAVREVLATGDHNCLWEDGTRLAQILLEAAKSL</sequence>
<dbReference type="EC" id="3.5.1.9" evidence="3"/>
<dbReference type="InterPro" id="IPR050300">
    <property type="entry name" value="GDXG_lipolytic_enzyme"/>
</dbReference>
<dbReference type="InterPro" id="IPR029058">
    <property type="entry name" value="AB_hydrolase_fold"/>
</dbReference>
<dbReference type="GO" id="GO:0019441">
    <property type="term" value="P:L-tryptophan catabolic process to kynurenine"/>
    <property type="evidence" value="ECO:0007669"/>
    <property type="project" value="UniProtKB-UniRule"/>
</dbReference>
<dbReference type="Gene3D" id="3.40.50.1820">
    <property type="entry name" value="alpha/beta hydrolase"/>
    <property type="match status" value="1"/>
</dbReference>
<dbReference type="PANTHER" id="PTHR48081:SF33">
    <property type="entry name" value="KYNURENINE FORMAMIDASE"/>
    <property type="match status" value="1"/>
</dbReference>
<keyword evidence="1 3" id="KW-0378">Hydrolase</keyword>
<protein>
    <recommendedName>
        <fullName evidence="3">Kynurenine formamidase</fullName>
        <shortName evidence="3">KFA</shortName>
        <shortName evidence="3">KFase</shortName>
        <ecNumber evidence="3">3.5.1.9</ecNumber>
    </recommendedName>
    <alternativeName>
        <fullName evidence="3">Arylformamidase</fullName>
    </alternativeName>
    <alternativeName>
        <fullName evidence="3">N-formylkynurenine formamidase</fullName>
        <shortName evidence="3">FKF</shortName>
    </alternativeName>
</protein>
<feature type="active site" evidence="3">
    <location>
        <position position="265"/>
    </location>
</feature>
<keyword evidence="2 3" id="KW-0823">Tryptophan catabolism</keyword>
<dbReference type="InterPro" id="IPR027519">
    <property type="entry name" value="KFase_ver/fungi-typ"/>
</dbReference>
<comment type="subunit">
    <text evidence="3">Homodimer.</text>
</comment>
<dbReference type="Proteomes" id="UP000316270">
    <property type="component" value="Chromosome 6"/>
</dbReference>
<feature type="active site" description="Nucleophile" evidence="3">
    <location>
        <position position="163"/>
    </location>
</feature>
<accession>A0A517L6L0</accession>
<evidence type="ECO:0000313" key="4">
    <source>
        <dbReference type="EMBL" id="QDS71254.1"/>
    </source>
</evidence>
<dbReference type="STRING" id="50376.A0A517L6L0"/>
<dbReference type="UniPathway" id="UPA00333">
    <property type="reaction ID" value="UER00454"/>
</dbReference>
<comment type="similarity">
    <text evidence="3">Belongs to the kynurenine formamidase family.</text>
</comment>